<evidence type="ECO:0000313" key="15">
    <source>
        <dbReference type="Proteomes" id="UP000776650"/>
    </source>
</evidence>
<evidence type="ECO:0000256" key="2">
    <source>
        <dbReference type="ARBA" id="ARBA00005165"/>
    </source>
</evidence>
<evidence type="ECO:0000256" key="11">
    <source>
        <dbReference type="RuleBase" id="RU003826"/>
    </source>
</evidence>
<dbReference type="GO" id="GO:0009229">
    <property type="term" value="P:thiamine diphosphate biosynthetic process"/>
    <property type="evidence" value="ECO:0007669"/>
    <property type="project" value="UniProtKB-UniRule"/>
</dbReference>
<evidence type="ECO:0000256" key="6">
    <source>
        <dbReference type="ARBA" id="ARBA00022977"/>
    </source>
</evidence>
<comment type="catalytic activity">
    <reaction evidence="9 10 11">
        <text>2-[(2R,5Z)-2-carboxy-4-methylthiazol-5(2H)-ylidene]ethyl phosphate + 4-amino-2-methyl-5-(diphosphooxymethyl)pyrimidine + 2 H(+) = thiamine phosphate + CO2 + diphosphate</text>
        <dbReference type="Rhea" id="RHEA:47844"/>
        <dbReference type="ChEBI" id="CHEBI:15378"/>
        <dbReference type="ChEBI" id="CHEBI:16526"/>
        <dbReference type="ChEBI" id="CHEBI:33019"/>
        <dbReference type="ChEBI" id="CHEBI:37575"/>
        <dbReference type="ChEBI" id="CHEBI:57841"/>
        <dbReference type="ChEBI" id="CHEBI:62899"/>
        <dbReference type="EC" id="2.5.1.3"/>
    </reaction>
</comment>
<feature type="binding site" evidence="10">
    <location>
        <begin position="146"/>
        <end position="148"/>
    </location>
    <ligand>
        <name>2-[(2R,5Z)-2-carboxy-4-methylthiazol-5(2H)-ylidene]ethyl phosphate</name>
        <dbReference type="ChEBI" id="CHEBI:62899"/>
    </ligand>
</feature>
<proteinExistence type="inferred from homology"/>
<comment type="caution">
    <text evidence="14">The sequence shown here is derived from an EMBL/GenBank/DDBJ whole genome shotgun (WGS) entry which is preliminary data.</text>
</comment>
<evidence type="ECO:0000256" key="10">
    <source>
        <dbReference type="HAMAP-Rule" id="MF_00097"/>
    </source>
</evidence>
<dbReference type="RefSeq" id="WP_303910359.1">
    <property type="nucleotide sequence ID" value="NZ_DYXM01000024.1"/>
</dbReference>
<dbReference type="EMBL" id="DYXM01000024">
    <property type="protein sequence ID" value="HJE89585.1"/>
    <property type="molecule type" value="Genomic_DNA"/>
</dbReference>
<dbReference type="Gene3D" id="3.20.20.70">
    <property type="entry name" value="Aldolase class I"/>
    <property type="match status" value="1"/>
</dbReference>
<dbReference type="NCBIfam" id="TIGR00693">
    <property type="entry name" value="thiE"/>
    <property type="match status" value="1"/>
</dbReference>
<dbReference type="GO" id="GO:0005737">
    <property type="term" value="C:cytoplasm"/>
    <property type="evidence" value="ECO:0007669"/>
    <property type="project" value="TreeGrafter"/>
</dbReference>
<evidence type="ECO:0000256" key="9">
    <source>
        <dbReference type="ARBA" id="ARBA00047883"/>
    </source>
</evidence>
<evidence type="ECO:0000256" key="1">
    <source>
        <dbReference type="ARBA" id="ARBA00003814"/>
    </source>
</evidence>
<sequence>MTSFSDSGYLRTYLVTDPVLCGARGVLAVIESAVSGGVTTVQIRDKAAGGRELFELVCRAAELTGGEATLLVNDRVDVYSAAKAVGAAVDGVHLGQEDLPVAAVRKVIGPDAVIGLSADTQAHLDEVHELPPGTVDYLGVGAIRETSTKADHPAPLGYSGFAQVAAATTLPCVAIGGVQARDTLALREAGAAGLASVSAICAADDPRRAARDFAQAWDATEASVGK</sequence>
<evidence type="ECO:0000256" key="7">
    <source>
        <dbReference type="ARBA" id="ARBA00047334"/>
    </source>
</evidence>
<dbReference type="InterPro" id="IPR036206">
    <property type="entry name" value="ThiamineP_synth_sf"/>
</dbReference>
<keyword evidence="6 10" id="KW-0784">Thiamine biosynthesis</keyword>
<reference evidence="14" key="2">
    <citation type="submission" date="2021-09" db="EMBL/GenBank/DDBJ databases">
        <authorList>
            <person name="Gilroy R."/>
        </authorList>
    </citation>
    <scope>NUCLEOTIDE SEQUENCE</scope>
    <source>
        <strain evidence="14">ChiGjej1B1-18357</strain>
    </source>
</reference>
<evidence type="ECO:0000256" key="8">
    <source>
        <dbReference type="ARBA" id="ARBA00047851"/>
    </source>
</evidence>
<feature type="domain" description="Thiamine phosphate synthase/TenI" evidence="13">
    <location>
        <begin position="13"/>
        <end position="200"/>
    </location>
</feature>
<organism evidence="14 15">
    <name type="scientific">Dietzia timorensis</name>
    <dbReference type="NCBI Taxonomy" id="499555"/>
    <lineage>
        <taxon>Bacteria</taxon>
        <taxon>Bacillati</taxon>
        <taxon>Actinomycetota</taxon>
        <taxon>Actinomycetes</taxon>
        <taxon>Mycobacteriales</taxon>
        <taxon>Dietziaceae</taxon>
        <taxon>Dietzia</taxon>
    </lineage>
</organism>
<comment type="catalytic activity">
    <reaction evidence="8 10 11">
        <text>2-(2-carboxy-4-methylthiazol-5-yl)ethyl phosphate + 4-amino-2-methyl-5-(diphosphooxymethyl)pyrimidine + 2 H(+) = thiamine phosphate + CO2 + diphosphate</text>
        <dbReference type="Rhea" id="RHEA:47848"/>
        <dbReference type="ChEBI" id="CHEBI:15378"/>
        <dbReference type="ChEBI" id="CHEBI:16526"/>
        <dbReference type="ChEBI" id="CHEBI:33019"/>
        <dbReference type="ChEBI" id="CHEBI:37575"/>
        <dbReference type="ChEBI" id="CHEBI:57841"/>
        <dbReference type="ChEBI" id="CHEBI:62890"/>
        <dbReference type="EC" id="2.5.1.3"/>
    </reaction>
</comment>
<feature type="binding site" evidence="10">
    <location>
        <position position="98"/>
    </location>
    <ligand>
        <name>Mg(2+)</name>
        <dbReference type="ChEBI" id="CHEBI:18420"/>
    </ligand>
</feature>
<dbReference type="AlphaFoldDB" id="A0A921JWU3"/>
<protein>
    <recommendedName>
        <fullName evidence="10">Thiamine-phosphate synthase</fullName>
        <shortName evidence="10">TP synthase</shortName>
        <shortName evidence="10">TPS</shortName>
        <ecNumber evidence="10">2.5.1.3</ecNumber>
    </recommendedName>
    <alternativeName>
        <fullName evidence="10">Thiamine-phosphate pyrophosphorylase</fullName>
        <shortName evidence="10">TMP pyrophosphorylase</shortName>
        <shortName evidence="10">TMP-PPase</shortName>
    </alternativeName>
</protein>
<comment type="catalytic activity">
    <reaction evidence="7 10 11">
        <text>4-methyl-5-(2-phosphooxyethyl)-thiazole + 4-amino-2-methyl-5-(diphosphooxymethyl)pyrimidine + H(+) = thiamine phosphate + diphosphate</text>
        <dbReference type="Rhea" id="RHEA:22328"/>
        <dbReference type="ChEBI" id="CHEBI:15378"/>
        <dbReference type="ChEBI" id="CHEBI:33019"/>
        <dbReference type="ChEBI" id="CHEBI:37575"/>
        <dbReference type="ChEBI" id="CHEBI:57841"/>
        <dbReference type="ChEBI" id="CHEBI:58296"/>
        <dbReference type="EC" id="2.5.1.3"/>
    </reaction>
</comment>
<feature type="binding site" evidence="10">
    <location>
        <begin position="197"/>
        <end position="198"/>
    </location>
    <ligand>
        <name>2-[(2R,5Z)-2-carboxy-4-methylthiazol-5(2H)-ylidene]ethyl phosphate</name>
        <dbReference type="ChEBI" id="CHEBI:62899"/>
    </ligand>
</feature>
<dbReference type="Pfam" id="PF02581">
    <property type="entry name" value="TMP-TENI"/>
    <property type="match status" value="1"/>
</dbReference>
<gene>
    <name evidence="10 14" type="primary">thiE</name>
    <name evidence="14" type="ORF">K8V11_01070</name>
</gene>
<dbReference type="Proteomes" id="UP000776650">
    <property type="component" value="Unassembled WGS sequence"/>
</dbReference>
<comment type="function">
    <text evidence="1 10">Condenses 4-methyl-5-(beta-hydroxyethyl)thiazole monophosphate (THZ-P) and 2-methyl-4-amino-5-hydroxymethyl pyrimidine pyrophosphate (HMP-PP) to form thiamine monophosphate (TMP).</text>
</comment>
<dbReference type="CDD" id="cd00564">
    <property type="entry name" value="TMP_TenI"/>
    <property type="match status" value="1"/>
</dbReference>
<reference evidence="14" key="1">
    <citation type="journal article" date="2021" name="PeerJ">
        <title>Extensive microbial diversity within the chicken gut microbiome revealed by metagenomics and culture.</title>
        <authorList>
            <person name="Gilroy R."/>
            <person name="Ravi A."/>
            <person name="Getino M."/>
            <person name="Pursley I."/>
            <person name="Horton D.L."/>
            <person name="Alikhan N.F."/>
            <person name="Baker D."/>
            <person name="Gharbi K."/>
            <person name="Hall N."/>
            <person name="Watson M."/>
            <person name="Adriaenssens E.M."/>
            <person name="Foster-Nyarko E."/>
            <person name="Jarju S."/>
            <person name="Secka A."/>
            <person name="Antonio M."/>
            <person name="Oren A."/>
            <person name="Chaudhuri R.R."/>
            <person name="La Ragione R."/>
            <person name="Hildebrand F."/>
            <person name="Pallen M.J."/>
        </authorList>
    </citation>
    <scope>NUCLEOTIDE SEQUENCE</scope>
    <source>
        <strain evidence="14">ChiGjej1B1-18357</strain>
    </source>
</reference>
<dbReference type="GO" id="GO:0000287">
    <property type="term" value="F:magnesium ion binding"/>
    <property type="evidence" value="ECO:0007669"/>
    <property type="project" value="UniProtKB-UniRule"/>
</dbReference>
<keyword evidence="3 10" id="KW-0808">Transferase</keyword>
<accession>A0A921JWU3</accession>
<feature type="binding site" evidence="10">
    <location>
        <position position="117"/>
    </location>
    <ligand>
        <name>4-amino-2-methyl-5-(diphosphooxymethyl)pyrimidine</name>
        <dbReference type="ChEBI" id="CHEBI:57841"/>
    </ligand>
</feature>
<evidence type="ECO:0000256" key="5">
    <source>
        <dbReference type="ARBA" id="ARBA00022842"/>
    </source>
</evidence>
<keyword evidence="5 10" id="KW-0460">Magnesium</keyword>
<dbReference type="PANTHER" id="PTHR20857:SF15">
    <property type="entry name" value="THIAMINE-PHOSPHATE SYNTHASE"/>
    <property type="match status" value="1"/>
</dbReference>
<dbReference type="HAMAP" id="MF_00097">
    <property type="entry name" value="TMP_synthase"/>
    <property type="match status" value="1"/>
</dbReference>
<dbReference type="InterPro" id="IPR034291">
    <property type="entry name" value="TMP_synthase"/>
</dbReference>
<feature type="binding site" evidence="10">
    <location>
        <position position="149"/>
    </location>
    <ligand>
        <name>4-amino-2-methyl-5-(diphosphooxymethyl)pyrimidine</name>
        <dbReference type="ChEBI" id="CHEBI:57841"/>
    </ligand>
</feature>
<feature type="binding site" evidence="10">
    <location>
        <position position="177"/>
    </location>
    <ligand>
        <name>2-[(2R,5Z)-2-carboxy-4-methylthiazol-5(2H)-ylidene]ethyl phosphate</name>
        <dbReference type="ChEBI" id="CHEBI:62899"/>
    </ligand>
</feature>
<evidence type="ECO:0000259" key="13">
    <source>
        <dbReference type="Pfam" id="PF02581"/>
    </source>
</evidence>
<evidence type="ECO:0000256" key="3">
    <source>
        <dbReference type="ARBA" id="ARBA00022679"/>
    </source>
</evidence>
<dbReference type="EC" id="2.5.1.3" evidence="10"/>
<comment type="similarity">
    <text evidence="10 11">Belongs to the thiamine-phosphate synthase family.</text>
</comment>
<dbReference type="SUPFAM" id="SSF51391">
    <property type="entry name" value="Thiamin phosphate synthase"/>
    <property type="match status" value="1"/>
</dbReference>
<evidence type="ECO:0000313" key="14">
    <source>
        <dbReference type="EMBL" id="HJE89585.1"/>
    </source>
</evidence>
<dbReference type="InterPro" id="IPR013785">
    <property type="entry name" value="Aldolase_TIM"/>
</dbReference>
<evidence type="ECO:0000256" key="4">
    <source>
        <dbReference type="ARBA" id="ARBA00022723"/>
    </source>
</evidence>
<comment type="cofactor">
    <cofactor evidence="10">
        <name>Mg(2+)</name>
        <dbReference type="ChEBI" id="CHEBI:18420"/>
    </cofactor>
    <text evidence="10">Binds 1 Mg(2+) ion per subunit.</text>
</comment>
<dbReference type="PANTHER" id="PTHR20857">
    <property type="entry name" value="THIAMINE-PHOSPHATE PYROPHOSPHORYLASE"/>
    <property type="match status" value="1"/>
</dbReference>
<feature type="binding site" evidence="10">
    <location>
        <position position="73"/>
    </location>
    <ligand>
        <name>4-amino-2-methyl-5-(diphosphooxymethyl)pyrimidine</name>
        <dbReference type="ChEBI" id="CHEBI:57841"/>
    </ligand>
</feature>
<dbReference type="InterPro" id="IPR022998">
    <property type="entry name" value="ThiamineP_synth_TenI"/>
</dbReference>
<feature type="binding site" evidence="10">
    <location>
        <position position="74"/>
    </location>
    <ligand>
        <name>Mg(2+)</name>
        <dbReference type="ChEBI" id="CHEBI:18420"/>
    </ligand>
</feature>
<keyword evidence="4 10" id="KW-0479">Metal-binding</keyword>
<name>A0A921JWU3_9ACTN</name>
<feature type="binding site" evidence="10">
    <location>
        <begin position="42"/>
        <end position="46"/>
    </location>
    <ligand>
        <name>4-amino-2-methyl-5-(diphosphooxymethyl)pyrimidine</name>
        <dbReference type="ChEBI" id="CHEBI:57841"/>
    </ligand>
</feature>
<dbReference type="GO" id="GO:0009228">
    <property type="term" value="P:thiamine biosynthetic process"/>
    <property type="evidence" value="ECO:0007669"/>
    <property type="project" value="UniProtKB-KW"/>
</dbReference>
<dbReference type="GO" id="GO:0004789">
    <property type="term" value="F:thiamine-phosphate diphosphorylase activity"/>
    <property type="evidence" value="ECO:0007669"/>
    <property type="project" value="UniProtKB-UniRule"/>
</dbReference>
<evidence type="ECO:0000256" key="12">
    <source>
        <dbReference type="RuleBase" id="RU004253"/>
    </source>
</evidence>
<comment type="pathway">
    <text evidence="2 10 12">Cofactor biosynthesis; thiamine diphosphate biosynthesis; thiamine phosphate from 4-amino-2-methyl-5-diphosphomethylpyrimidine and 4-methyl-5-(2-phosphoethyl)-thiazole: step 1/1.</text>
</comment>